<dbReference type="Pfam" id="PF00665">
    <property type="entry name" value="rve"/>
    <property type="match status" value="1"/>
</dbReference>
<dbReference type="InterPro" id="IPR048020">
    <property type="entry name" value="Transpos_IS3"/>
</dbReference>
<dbReference type="PANTHER" id="PTHR46889">
    <property type="entry name" value="TRANSPOSASE INSF FOR INSERTION SEQUENCE IS3B-RELATED"/>
    <property type="match status" value="1"/>
</dbReference>
<feature type="domain" description="Integrase catalytic" evidence="1">
    <location>
        <begin position="1"/>
        <end position="150"/>
    </location>
</feature>
<dbReference type="SUPFAM" id="SSF53098">
    <property type="entry name" value="Ribonuclease H-like"/>
    <property type="match status" value="1"/>
</dbReference>
<gene>
    <name evidence="2" type="ORF">JOC58_004601</name>
</gene>
<protein>
    <submittedName>
        <fullName evidence="2">Transposase InsO family protein</fullName>
    </submittedName>
</protein>
<organism evidence="2 3">
    <name type="scientific">Paenibacillus hunanensis</name>
    <dbReference type="NCBI Taxonomy" id="539262"/>
    <lineage>
        <taxon>Bacteria</taxon>
        <taxon>Bacillati</taxon>
        <taxon>Bacillota</taxon>
        <taxon>Bacilli</taxon>
        <taxon>Bacillales</taxon>
        <taxon>Paenibacillaceae</taxon>
        <taxon>Paenibacillus</taxon>
    </lineage>
</organism>
<evidence type="ECO:0000313" key="2">
    <source>
        <dbReference type="EMBL" id="MDR6246656.1"/>
    </source>
</evidence>
<evidence type="ECO:0000313" key="3">
    <source>
        <dbReference type="Proteomes" id="UP001185028"/>
    </source>
</evidence>
<dbReference type="InterPro" id="IPR001584">
    <property type="entry name" value="Integrase_cat-core"/>
</dbReference>
<dbReference type="InterPro" id="IPR012337">
    <property type="entry name" value="RNaseH-like_sf"/>
</dbReference>
<reference evidence="2 3" key="1">
    <citation type="submission" date="2023-07" db="EMBL/GenBank/DDBJ databases">
        <title>Genomic Encyclopedia of Type Strains, Phase IV (KMG-IV): sequencing the most valuable type-strain genomes for metagenomic binning, comparative biology and taxonomic classification.</title>
        <authorList>
            <person name="Goeker M."/>
        </authorList>
    </citation>
    <scope>NUCLEOTIDE SEQUENCE [LARGE SCALE GENOMIC DNA]</scope>
    <source>
        <strain evidence="2 3">DSM 22170</strain>
    </source>
</reference>
<keyword evidence="3" id="KW-1185">Reference proteome</keyword>
<proteinExistence type="predicted"/>
<dbReference type="NCBIfam" id="NF033516">
    <property type="entry name" value="transpos_IS3"/>
    <property type="match status" value="1"/>
</dbReference>
<name>A0ABU1J582_9BACL</name>
<dbReference type="Pfam" id="PF13333">
    <property type="entry name" value="rve_2"/>
    <property type="match status" value="1"/>
</dbReference>
<dbReference type="Gene3D" id="3.30.420.10">
    <property type="entry name" value="Ribonuclease H-like superfamily/Ribonuclease H"/>
    <property type="match status" value="1"/>
</dbReference>
<dbReference type="PANTHER" id="PTHR46889:SF4">
    <property type="entry name" value="TRANSPOSASE INSO FOR INSERTION SEQUENCE ELEMENT IS911B-RELATED"/>
    <property type="match status" value="1"/>
</dbReference>
<sequence>MTYIRAGERFVYLSVIQDLYNNEIVAWRLSKRNDLSLVQDTLRQLSQRMDLRGVTLHSDQGFQYTSTSFNRTLQQLGVRGSHSRRGNCLDNACIESFFSHLKTEKIYLQQAANPAEVEQQVSEYIAFYNHDQFQKKLNNRSPVEYRETVVA</sequence>
<dbReference type="EMBL" id="JAVDQH010000035">
    <property type="protein sequence ID" value="MDR6246656.1"/>
    <property type="molecule type" value="Genomic_DNA"/>
</dbReference>
<dbReference type="InterPro" id="IPR050900">
    <property type="entry name" value="Transposase_IS3/IS150/IS904"/>
</dbReference>
<accession>A0ABU1J582</accession>
<dbReference type="PROSITE" id="PS50994">
    <property type="entry name" value="INTEGRASE"/>
    <property type="match status" value="1"/>
</dbReference>
<evidence type="ECO:0000259" key="1">
    <source>
        <dbReference type="PROSITE" id="PS50994"/>
    </source>
</evidence>
<comment type="caution">
    <text evidence="2">The sequence shown here is derived from an EMBL/GenBank/DDBJ whole genome shotgun (WGS) entry which is preliminary data.</text>
</comment>
<dbReference type="InterPro" id="IPR036397">
    <property type="entry name" value="RNaseH_sf"/>
</dbReference>
<dbReference type="Proteomes" id="UP001185028">
    <property type="component" value="Unassembled WGS sequence"/>
</dbReference>